<geneLocation type="nucleomorph" evidence="4"/>
<keyword evidence="3" id="KW-1133">Transmembrane helix</keyword>
<feature type="transmembrane region" description="Helical" evidence="3">
    <location>
        <begin position="663"/>
        <end position="686"/>
    </location>
</feature>
<dbReference type="AlphaFoldDB" id="J7G875"/>
<keyword evidence="2" id="KW-0507">mRNA processing</keyword>
<dbReference type="PANTHER" id="PTHR12097">
    <property type="entry name" value="SPLICING FACTOR 3B, SUBUNIT 1-RELATED"/>
    <property type="match status" value="1"/>
</dbReference>
<evidence type="ECO:0000313" key="4">
    <source>
        <dbReference type="EMBL" id="AFP65488.1"/>
    </source>
</evidence>
<sequence>MSVLKSIIIKILPTVKLGFLRKKSNLLEIFKVYSIGKKINQNVEKKKINQKNSNKNVEKKNLKFFKQKNASVFFSKIISYLVNPILAQEKVKELFKVMDLYYKEKKYPKKVLRKLFIIIEPFLTLTLFPLKKLICHILKKIGLSLGLINIVANIRKVFKFKSKKMENLKIKIFTIILFSDGISCIIPFLRPFCLNKKMKKEQIIIYMIIRDILENTKYISNFNLKSIIYLIGKCLESYSLKIKCLFGNIVPLLVKANINKKINELSHLIPIVFHFLKNTRGKIQIIFLRSSGYLLNYFKKNIPYCFLKKIFDVLVIFLKRKEQYIESVCLKILKILLSFRILKKKLSLKFFFPFFKRILSGYFFGKKKIIKQSFMRLIDILVQKIDNSKLFFFLIRKLHLSLSSTKKIVFLILEKIIHQKKFKKMNSIYFSQLLDALVYELKEYSTKELSEENKYILIKIHNIIEIICRKFSSFIKPYLSRIAGILKWELRHKKSILRNNAAKTLSKIYFIFEKNKKINLIRNLFFVLLWSLGEKKYKILIKILNGARKIIKVFFSRFFLFNLNQIFFYLIPLFKIRKISFEEELVKFLSVLISKKYVFLPEKDWHRVCLGVLEILDRNNFNIKKLCIACLSKIGKIIGPLDLAQILFEYLNQKKKKNVSISIILLTLTKMIGSPVILIRLLIGFVKSNLYTKLCILRTFSFIIKNESFLKIDNYIHAFQNFLEIVFLENFREVSKIFFILICQLFQKLKNIRFEFALSKFLKMIWIEIIFSKGVKHKLLVFAISKIFSVTYEEIFPKFFILGTFHPKKKIKNIYWKFILLVTKKIYSLEFFDPFFSLKRLFFGQIII</sequence>
<keyword evidence="4" id="KW-0542">Nucleomorph</keyword>
<keyword evidence="3" id="KW-0812">Transmembrane</keyword>
<feature type="transmembrane region" description="Helical" evidence="3">
    <location>
        <begin position="554"/>
        <end position="574"/>
    </location>
</feature>
<evidence type="ECO:0000313" key="5">
    <source>
        <dbReference type="Proteomes" id="UP000243348"/>
    </source>
</evidence>
<dbReference type="GO" id="GO:0005681">
    <property type="term" value="C:spliceosomal complex"/>
    <property type="evidence" value="ECO:0007669"/>
    <property type="project" value="UniProtKB-KW"/>
</dbReference>
<dbReference type="InterPro" id="IPR038737">
    <property type="entry name" value="SF3b_su1-like"/>
</dbReference>
<dbReference type="GO" id="GO:0003729">
    <property type="term" value="F:mRNA binding"/>
    <property type="evidence" value="ECO:0007669"/>
    <property type="project" value="InterPro"/>
</dbReference>
<comment type="similarity">
    <text evidence="1">Belongs to the SF3B1 family.</text>
</comment>
<feature type="transmembrane region" description="Helical" evidence="3">
    <location>
        <begin position="111"/>
        <end position="129"/>
    </location>
</feature>
<dbReference type="InterPro" id="IPR016024">
    <property type="entry name" value="ARM-type_fold"/>
</dbReference>
<proteinExistence type="inferred from homology"/>
<evidence type="ECO:0000256" key="2">
    <source>
        <dbReference type="ARBA" id="ARBA00022728"/>
    </source>
</evidence>
<keyword evidence="2" id="KW-0508">mRNA splicing</keyword>
<evidence type="ECO:0000256" key="1">
    <source>
        <dbReference type="ARBA" id="ARBA00005754"/>
    </source>
</evidence>
<keyword evidence="2" id="KW-0747">Spliceosome</keyword>
<organism evidence="4 5">
    <name type="scientific">Chroomonas mesostigmatica CCMP1168</name>
    <dbReference type="NCBI Taxonomy" id="1195612"/>
    <lineage>
        <taxon>Eukaryota</taxon>
        <taxon>Cryptophyceae</taxon>
        <taxon>Pyrenomonadales</taxon>
        <taxon>Chroomonadaceae</taxon>
        <taxon>Chroomonas</taxon>
    </lineage>
</organism>
<dbReference type="Proteomes" id="UP000243348">
    <property type="component" value="Nucleomorph 2"/>
</dbReference>
<evidence type="ECO:0000256" key="3">
    <source>
        <dbReference type="SAM" id="Phobius"/>
    </source>
</evidence>
<dbReference type="EMBL" id="CP003681">
    <property type="protein sequence ID" value="AFP65488.1"/>
    <property type="molecule type" value="Genomic_DNA"/>
</dbReference>
<dbReference type="InterPro" id="IPR011989">
    <property type="entry name" value="ARM-like"/>
</dbReference>
<name>J7G875_9CRYP</name>
<feature type="transmembrane region" description="Helical" evidence="3">
    <location>
        <begin position="141"/>
        <end position="158"/>
    </location>
</feature>
<keyword evidence="3" id="KW-0472">Membrane</keyword>
<feature type="transmembrane region" description="Helical" evidence="3">
    <location>
        <begin position="170"/>
        <end position="189"/>
    </location>
</feature>
<protein>
    <submittedName>
        <fullName evidence="4">Splicing factor 3b subunit 1</fullName>
    </submittedName>
</protein>
<dbReference type="GO" id="GO:0000245">
    <property type="term" value="P:spliceosomal complex assembly"/>
    <property type="evidence" value="ECO:0007669"/>
    <property type="project" value="InterPro"/>
</dbReference>
<dbReference type="Gene3D" id="1.25.10.10">
    <property type="entry name" value="Leucine-rich Repeat Variant"/>
    <property type="match status" value="1"/>
</dbReference>
<gene>
    <name evidence="4" type="ORF">CMESO_320</name>
</gene>
<accession>J7G875</accession>
<dbReference type="SUPFAM" id="SSF48371">
    <property type="entry name" value="ARM repeat"/>
    <property type="match status" value="1"/>
</dbReference>
<reference evidence="4 5" key="1">
    <citation type="journal article" date="2012" name="Genome Biol. Evol.">
        <title>Nucleomorph genome sequence of the cryptophyte alga Chroomonas mesostigmatica CCMP1168 reveals lineage-specific gene loss and genome complexity.</title>
        <authorList>
            <person name="Moore C.E."/>
            <person name="Curtis B."/>
            <person name="Mills T."/>
            <person name="Tanifuji G."/>
            <person name="Archibald J.M."/>
        </authorList>
    </citation>
    <scope>NUCLEOTIDE SEQUENCE [LARGE SCALE GENOMIC DNA]</scope>
    <source>
        <strain evidence="4 5">CCMP1168</strain>
    </source>
</reference>